<keyword evidence="4 8" id="KW-0812">Transmembrane</keyword>
<evidence type="ECO:0000256" key="4">
    <source>
        <dbReference type="ARBA" id="ARBA00022692"/>
    </source>
</evidence>
<evidence type="ECO:0000256" key="6">
    <source>
        <dbReference type="ARBA" id="ARBA00023136"/>
    </source>
</evidence>
<feature type="transmembrane region" description="Helical" evidence="8">
    <location>
        <begin position="20"/>
        <end position="41"/>
    </location>
</feature>
<comment type="subunit">
    <text evidence="8">Part of a complex composed of FtsB, FtsL and FtsQ.</text>
</comment>
<dbReference type="OrthoDB" id="6196803at2"/>
<keyword evidence="5 8" id="KW-1133">Transmembrane helix</keyword>
<keyword evidence="11" id="KW-1185">Reference proteome</keyword>
<comment type="similarity">
    <text evidence="8">Belongs to the FtsL family.</text>
</comment>
<dbReference type="GO" id="GO:0032153">
    <property type="term" value="C:cell division site"/>
    <property type="evidence" value="ECO:0007669"/>
    <property type="project" value="UniProtKB-UniRule"/>
</dbReference>
<evidence type="ECO:0000256" key="8">
    <source>
        <dbReference type="HAMAP-Rule" id="MF_00910"/>
    </source>
</evidence>
<dbReference type="GO" id="GO:0043093">
    <property type="term" value="P:FtsZ-dependent cytokinesis"/>
    <property type="evidence" value="ECO:0007669"/>
    <property type="project" value="UniProtKB-UniRule"/>
</dbReference>
<evidence type="ECO:0000256" key="5">
    <source>
        <dbReference type="ARBA" id="ARBA00022989"/>
    </source>
</evidence>
<dbReference type="NCBIfam" id="TIGR02209">
    <property type="entry name" value="ftsL_broad"/>
    <property type="match status" value="1"/>
</dbReference>
<gene>
    <name evidence="8" type="primary">ftsL</name>
    <name evidence="10" type="ORF">Ga0061064_1640</name>
</gene>
<dbReference type="EMBL" id="CYHB01000004">
    <property type="protein sequence ID" value="CUA86854.1"/>
    <property type="molecule type" value="Genomic_DNA"/>
</dbReference>
<dbReference type="PANTHER" id="PTHR37479:SF1">
    <property type="entry name" value="CELL DIVISION PROTEIN FTSL"/>
    <property type="match status" value="1"/>
</dbReference>
<comment type="function">
    <text evidence="8">Essential cell division protein. May link together the upstream cell division proteins, which are predominantly cytoplasmic, with the downstream cell division proteins, which are predominantly periplasmic.</text>
</comment>
<evidence type="ECO:0000256" key="9">
    <source>
        <dbReference type="NCBIfam" id="TIGR02209"/>
    </source>
</evidence>
<keyword evidence="2 8" id="KW-1003">Cell membrane</keyword>
<dbReference type="Pfam" id="PF04999">
    <property type="entry name" value="FtsL"/>
    <property type="match status" value="1"/>
</dbReference>
<evidence type="ECO:0000256" key="1">
    <source>
        <dbReference type="ARBA" id="ARBA00004401"/>
    </source>
</evidence>
<dbReference type="AlphaFoldDB" id="A0A0K6H7I3"/>
<evidence type="ECO:0000313" key="10">
    <source>
        <dbReference type="EMBL" id="CUA86854.1"/>
    </source>
</evidence>
<evidence type="ECO:0000256" key="3">
    <source>
        <dbReference type="ARBA" id="ARBA00022618"/>
    </source>
</evidence>
<keyword evidence="6 8" id="KW-0472">Membrane</keyword>
<dbReference type="PANTHER" id="PTHR37479">
    <property type="entry name" value="CELL DIVISION PROTEIN FTSL"/>
    <property type="match status" value="1"/>
</dbReference>
<sequence length="105" mass="12205">MKASRVPSLVSVLFDDFRQHLMLVLLFLAVIATAMSVIYVSHGHRLLTSERDELLSARDDLDIEWRHLQIEQNTLTEHSRVARIAEERLNMVRAEAEQEVLVPWQ</sequence>
<evidence type="ECO:0000256" key="2">
    <source>
        <dbReference type="ARBA" id="ARBA00022475"/>
    </source>
</evidence>
<comment type="subcellular location">
    <subcellularLocation>
        <location evidence="8">Cell inner membrane</location>
        <topology evidence="8">Single-pass type II membrane protein</topology>
    </subcellularLocation>
    <subcellularLocation>
        <location evidence="1">Cell membrane</location>
        <topology evidence="1">Single-pass type II membrane protein</topology>
    </subcellularLocation>
    <text evidence="8">Localizes to the division septum where it forms a ring structure.</text>
</comment>
<accession>A0A0K6H7I3</accession>
<evidence type="ECO:0000313" key="11">
    <source>
        <dbReference type="Proteomes" id="UP000182598"/>
    </source>
</evidence>
<keyword evidence="8" id="KW-0997">Cell inner membrane</keyword>
<keyword evidence="3 8" id="KW-0132">Cell division</keyword>
<evidence type="ECO:0000256" key="7">
    <source>
        <dbReference type="ARBA" id="ARBA00023306"/>
    </source>
</evidence>
<proteinExistence type="inferred from homology"/>
<dbReference type="GO" id="GO:0005886">
    <property type="term" value="C:plasma membrane"/>
    <property type="evidence" value="ECO:0007669"/>
    <property type="project" value="UniProtKB-SubCell"/>
</dbReference>
<name>A0A0K6H7I3_9GAMM</name>
<dbReference type="RefSeq" id="WP_055439297.1">
    <property type="nucleotide sequence ID" value="NZ_CYHB01000004.1"/>
</dbReference>
<keyword evidence="7 8" id="KW-0131">Cell cycle</keyword>
<dbReference type="InterPro" id="IPR011922">
    <property type="entry name" value="Cell_div_FtsL"/>
</dbReference>
<dbReference type="Proteomes" id="UP000182598">
    <property type="component" value="Unassembled WGS sequence"/>
</dbReference>
<protein>
    <recommendedName>
        <fullName evidence="8 9">Cell division protein FtsL</fullName>
    </recommendedName>
</protein>
<dbReference type="HAMAP" id="MF_00910">
    <property type="entry name" value="FtsL"/>
    <property type="match status" value="1"/>
</dbReference>
<reference evidence="11" key="1">
    <citation type="submission" date="2015-08" db="EMBL/GenBank/DDBJ databases">
        <authorList>
            <person name="Varghese N."/>
        </authorList>
    </citation>
    <scope>NUCLEOTIDE SEQUENCE [LARGE SCALE GENOMIC DNA]</scope>
    <source>
        <strain evidence="11">DSM 27808</strain>
    </source>
</reference>
<organism evidence="10 11">
    <name type="scientific">Pseudidiomarina woesei</name>
    <dbReference type="NCBI Taxonomy" id="1381080"/>
    <lineage>
        <taxon>Bacteria</taxon>
        <taxon>Pseudomonadati</taxon>
        <taxon>Pseudomonadota</taxon>
        <taxon>Gammaproteobacteria</taxon>
        <taxon>Alteromonadales</taxon>
        <taxon>Idiomarinaceae</taxon>
        <taxon>Pseudidiomarina</taxon>
    </lineage>
</organism>